<name>A0ABS4GFJ1_9FIRM</name>
<dbReference type="InterPro" id="IPR012507">
    <property type="entry name" value="YibE_F"/>
</dbReference>
<keyword evidence="3" id="KW-1185">Reference proteome</keyword>
<dbReference type="Pfam" id="PF07907">
    <property type="entry name" value="YibE_F"/>
    <property type="match status" value="1"/>
</dbReference>
<dbReference type="Proteomes" id="UP001519342">
    <property type="component" value="Unassembled WGS sequence"/>
</dbReference>
<dbReference type="RefSeq" id="WP_209512208.1">
    <property type="nucleotide sequence ID" value="NZ_JAGGKS010000007.1"/>
</dbReference>
<evidence type="ECO:0000313" key="3">
    <source>
        <dbReference type="Proteomes" id="UP001519342"/>
    </source>
</evidence>
<dbReference type="PANTHER" id="PTHR41771:SF1">
    <property type="entry name" value="MEMBRANE PROTEIN"/>
    <property type="match status" value="1"/>
</dbReference>
<feature type="transmembrane region" description="Helical" evidence="1">
    <location>
        <begin position="198"/>
        <end position="218"/>
    </location>
</feature>
<feature type="transmembrane region" description="Helical" evidence="1">
    <location>
        <begin position="308"/>
        <end position="326"/>
    </location>
</feature>
<feature type="transmembrane region" description="Helical" evidence="1">
    <location>
        <begin position="147"/>
        <end position="167"/>
    </location>
</feature>
<dbReference type="EMBL" id="JAGGKS010000007">
    <property type="protein sequence ID" value="MBP1926467.1"/>
    <property type="molecule type" value="Genomic_DNA"/>
</dbReference>
<accession>A0ABS4GFJ1</accession>
<keyword evidence="1" id="KW-0472">Membrane</keyword>
<feature type="transmembrane region" description="Helical" evidence="1">
    <location>
        <begin position="238"/>
        <end position="258"/>
    </location>
</feature>
<keyword evidence="1" id="KW-0812">Transmembrane</keyword>
<dbReference type="PANTHER" id="PTHR41771">
    <property type="entry name" value="MEMBRANE PROTEIN-RELATED"/>
    <property type="match status" value="1"/>
</dbReference>
<organism evidence="2 3">
    <name type="scientific">Sedimentibacter acidaminivorans</name>
    <dbReference type="NCBI Taxonomy" id="913099"/>
    <lineage>
        <taxon>Bacteria</taxon>
        <taxon>Bacillati</taxon>
        <taxon>Bacillota</taxon>
        <taxon>Tissierellia</taxon>
        <taxon>Sedimentibacter</taxon>
    </lineage>
</organism>
<feature type="transmembrane region" description="Helical" evidence="1">
    <location>
        <begin position="173"/>
        <end position="191"/>
    </location>
</feature>
<gene>
    <name evidence="2" type="ORF">J2Z76_002336</name>
</gene>
<keyword evidence="1" id="KW-1133">Transmembrane helix</keyword>
<proteinExistence type="predicted"/>
<protein>
    <submittedName>
        <fullName evidence="2">Membrane protein</fullName>
    </submittedName>
</protein>
<comment type="caution">
    <text evidence="2">The sequence shown here is derived from an EMBL/GenBank/DDBJ whole genome shotgun (WGS) entry which is preliminary data.</text>
</comment>
<evidence type="ECO:0000256" key="1">
    <source>
        <dbReference type="SAM" id="Phobius"/>
    </source>
</evidence>
<reference evidence="2 3" key="1">
    <citation type="submission" date="2021-03" db="EMBL/GenBank/DDBJ databases">
        <title>Genomic Encyclopedia of Type Strains, Phase IV (KMG-IV): sequencing the most valuable type-strain genomes for metagenomic binning, comparative biology and taxonomic classification.</title>
        <authorList>
            <person name="Goeker M."/>
        </authorList>
    </citation>
    <scope>NUCLEOTIDE SEQUENCE [LARGE SCALE GENOMIC DNA]</scope>
    <source>
        <strain evidence="2 3">DSM 24004</strain>
    </source>
</reference>
<feature type="transmembrane region" description="Helical" evidence="1">
    <location>
        <begin position="346"/>
        <end position="367"/>
    </location>
</feature>
<feature type="transmembrane region" description="Helical" evidence="1">
    <location>
        <begin position="123"/>
        <end position="140"/>
    </location>
</feature>
<evidence type="ECO:0000313" key="2">
    <source>
        <dbReference type="EMBL" id="MBP1926467.1"/>
    </source>
</evidence>
<sequence length="380" mass="41220">MMNLMKTVMIVVVLQLAYVFPVFADNGINNMVNAKGKVLEVFDEQSAEDMGYDENSLIQGLQRVKVLITTGEYKGREIVIENYLQGSPVSDVIAKEGQRLLLAIDKSDPENIQFFISSYERDTYLYGLIIIFILLILIIGKIQGLKSIATLFFTMAIILLYTIPTILKGTNPVFASVISCIIITIVTMTTLSGFNKKAIAAIVGTAAGIIIAGLISYITSKVAHLSGFDTTEATMLLYIQQGIAFDFNELLFAGIIIGTMGATMDISMSVASSMNEISIHNPTVSIKDLMSSGLNVGKDVMGTMTNTLILAYTGSSMSILLVFFAYKTSIMEIMNLDVIATEIVRSVSGSIGLILSVPCTALTASALEKIKRSRETINKT</sequence>